<organism evidence="1 2">
    <name type="scientific">Popillia japonica</name>
    <name type="common">Japanese beetle</name>
    <dbReference type="NCBI Taxonomy" id="7064"/>
    <lineage>
        <taxon>Eukaryota</taxon>
        <taxon>Metazoa</taxon>
        <taxon>Ecdysozoa</taxon>
        <taxon>Arthropoda</taxon>
        <taxon>Hexapoda</taxon>
        <taxon>Insecta</taxon>
        <taxon>Pterygota</taxon>
        <taxon>Neoptera</taxon>
        <taxon>Endopterygota</taxon>
        <taxon>Coleoptera</taxon>
        <taxon>Polyphaga</taxon>
        <taxon>Scarabaeiformia</taxon>
        <taxon>Scarabaeidae</taxon>
        <taxon>Rutelinae</taxon>
        <taxon>Popillia</taxon>
    </lineage>
</organism>
<accession>A0AAW1IV78</accession>
<dbReference type="EMBL" id="JASPKY010000536">
    <property type="protein sequence ID" value="KAK9693630.1"/>
    <property type="molecule type" value="Genomic_DNA"/>
</dbReference>
<dbReference type="Proteomes" id="UP001458880">
    <property type="component" value="Unassembled WGS sequence"/>
</dbReference>
<reference evidence="1 2" key="1">
    <citation type="journal article" date="2024" name="BMC Genomics">
        <title>De novo assembly and annotation of Popillia japonica's genome with initial clues to its potential as an invasive pest.</title>
        <authorList>
            <person name="Cucini C."/>
            <person name="Boschi S."/>
            <person name="Funari R."/>
            <person name="Cardaioli E."/>
            <person name="Iannotti N."/>
            <person name="Marturano G."/>
            <person name="Paoli F."/>
            <person name="Bruttini M."/>
            <person name="Carapelli A."/>
            <person name="Frati F."/>
            <person name="Nardi F."/>
        </authorList>
    </citation>
    <scope>NUCLEOTIDE SEQUENCE [LARGE SCALE GENOMIC DNA]</scope>
    <source>
        <strain evidence="1">DMR45628</strain>
    </source>
</reference>
<evidence type="ECO:0000313" key="2">
    <source>
        <dbReference type="Proteomes" id="UP001458880"/>
    </source>
</evidence>
<dbReference type="AlphaFoldDB" id="A0AAW1IV78"/>
<name>A0AAW1IV78_POPJA</name>
<sequence>MVHINTHAHHTVTPKSTVKIEGQPHALWLFDMDGRVTQPMELEDAEDPIRDSAPIHYITDKPSKDAEDPIRDSAPIHYITDKPSMYKEHTQCCLKISFTHFESYSFWNCFFMNSFHKILTISFIPSIINRSHLYLDLK</sequence>
<gene>
    <name evidence="1" type="ORF">QE152_g34072</name>
</gene>
<evidence type="ECO:0000313" key="1">
    <source>
        <dbReference type="EMBL" id="KAK9693630.1"/>
    </source>
</evidence>
<keyword evidence="2" id="KW-1185">Reference proteome</keyword>
<proteinExistence type="predicted"/>
<comment type="caution">
    <text evidence="1">The sequence shown here is derived from an EMBL/GenBank/DDBJ whole genome shotgun (WGS) entry which is preliminary data.</text>
</comment>
<protein>
    <submittedName>
        <fullName evidence="1">Uncharacterized protein</fullName>
    </submittedName>
</protein>